<dbReference type="Proteomes" id="UP001500279">
    <property type="component" value="Unassembled WGS sequence"/>
</dbReference>
<dbReference type="SUPFAM" id="SSF141868">
    <property type="entry name" value="EAL domain-like"/>
    <property type="match status" value="1"/>
</dbReference>
<dbReference type="CDD" id="cd17569">
    <property type="entry name" value="REC_HupR-like"/>
    <property type="match status" value="1"/>
</dbReference>
<dbReference type="InterPro" id="IPR043128">
    <property type="entry name" value="Rev_trsase/Diguanyl_cyclase"/>
</dbReference>
<dbReference type="CDD" id="cd01948">
    <property type="entry name" value="EAL"/>
    <property type="match status" value="1"/>
</dbReference>
<feature type="coiled-coil region" evidence="2">
    <location>
        <begin position="835"/>
        <end position="873"/>
    </location>
</feature>
<dbReference type="InterPro" id="IPR035919">
    <property type="entry name" value="EAL_sf"/>
</dbReference>
<organism evidence="8 9">
    <name type="scientific">Ideonella azotifigens</name>
    <dbReference type="NCBI Taxonomy" id="513160"/>
    <lineage>
        <taxon>Bacteria</taxon>
        <taxon>Pseudomonadati</taxon>
        <taxon>Pseudomonadota</taxon>
        <taxon>Betaproteobacteria</taxon>
        <taxon>Burkholderiales</taxon>
        <taxon>Sphaerotilaceae</taxon>
        <taxon>Ideonella</taxon>
    </lineage>
</organism>
<dbReference type="PROSITE" id="PS50887">
    <property type="entry name" value="GGDEF"/>
    <property type="match status" value="1"/>
</dbReference>
<dbReference type="Gene3D" id="3.40.50.2300">
    <property type="match status" value="1"/>
</dbReference>
<dbReference type="RefSeq" id="WP_231012993.1">
    <property type="nucleotide sequence ID" value="NZ_BAAAEW010000020.1"/>
</dbReference>
<evidence type="ECO:0000256" key="2">
    <source>
        <dbReference type="SAM" id="Coils"/>
    </source>
</evidence>
<dbReference type="PANTHER" id="PTHR44757">
    <property type="entry name" value="DIGUANYLATE CYCLASE DGCP"/>
    <property type="match status" value="1"/>
</dbReference>
<evidence type="ECO:0000259" key="3">
    <source>
        <dbReference type="PROSITE" id="PS50110"/>
    </source>
</evidence>
<gene>
    <name evidence="8" type="ORF">GCM10009107_30950</name>
</gene>
<dbReference type="Gene3D" id="3.30.70.270">
    <property type="match status" value="1"/>
</dbReference>
<name>A0ABN1K4E4_9BURK</name>
<dbReference type="CDD" id="cd00130">
    <property type="entry name" value="PAS"/>
    <property type="match status" value="1"/>
</dbReference>
<keyword evidence="1" id="KW-0597">Phosphoprotein</keyword>
<feature type="domain" description="Response regulatory" evidence="3">
    <location>
        <begin position="718"/>
        <end position="833"/>
    </location>
</feature>
<dbReference type="InterPro" id="IPR001633">
    <property type="entry name" value="EAL_dom"/>
</dbReference>
<dbReference type="InterPro" id="IPR000014">
    <property type="entry name" value="PAS"/>
</dbReference>
<evidence type="ECO:0000259" key="7">
    <source>
        <dbReference type="PROSITE" id="PS50887"/>
    </source>
</evidence>
<dbReference type="Pfam" id="PF00072">
    <property type="entry name" value="Response_reg"/>
    <property type="match status" value="1"/>
</dbReference>
<dbReference type="SUPFAM" id="SSF55785">
    <property type="entry name" value="PYP-like sensor domain (PAS domain)"/>
    <property type="match status" value="2"/>
</dbReference>
<feature type="domain" description="PAC" evidence="5">
    <location>
        <begin position="222"/>
        <end position="275"/>
    </location>
</feature>
<sequence>MRAPQTSLPAPSPPGLGLSAASELVPRHAVQLLTQAQAGLVLLDGGNVRLANPAAAQMFGCEPQRLIGQPWLRFIAKADHLQVLAQRQRRLEGEPGKAYDVRCVRPDGSEFDGRVCGQLVDIDGRPANLLTLFDVSEQKAALRRAEWHAEMLARSEALCRSGSFELAWPSGQVISSSGLRMLVGEATPAAGPELIDALPWVPADERSLVATIWRHAVLDEPFEFQHRVLCADGQLLTVLHRGVLHRAKDGHVGQHGIAILQDITQQRQAEHRIHELANFDEVTGLPNRTNFLGQIDAHAQAALREECGLTLHVIEVPRIVELKASMGFGAGDTLAMAIAARLRQFSDEREAVAHLGDSEFALLQRHEGPHEVEAARARAQALQTCLQQPVLLGATDVFPLCLIGIAAFPADGASAEELLEAAQTARLGAAATGGVAFFRPESNAQAVRELQLAAALRHAIERNELTVLYQPQVSLASGQIIGAEALLRWHSPDWGQVSPTEFIPVAERAGLIGAIDDWVLRQACAQSLAWQRQGLPLVRIGVNFSPLQFQQGDVAQQVQKALLDTGADPACLGVELTESTLMDDPVRAAAMLCELKSIGIEISLDDFGTGYSSLSCLRSLPIDVVKVDRSFVNDVTAGPESASVTRSIITMAHGLQMRVIAEGVETEAQLSLLLAKGCDQIQGYWFSPPVPADEVARMLAEHRCLPEHLTTRRSRPRTLLLVDDEENIVSALKRLFRRDGYRVITACSAAEGLQRLAETEVDVIISDQRMPGMTGVEFLRQAKALYPDTVRMTLSGFTDLQSIIDAVNEGAVYKFLTKPWDDERLRAHVVEAFRRKELADENRRLDLEVTGANREMAELNARLERLLGQQREQAALLQTSAGGAHELLDSLPQAVLGLDPDGLLAYVNETARQWLPAEQLPLGMAPGPLLAPALALPPGGTGTLLVHGQRCRAWKRSIYTPDGRPRGEMLVLMCPPMPAPFTAEPLLQATVSETAR</sequence>
<feature type="domain" description="EAL" evidence="6">
    <location>
        <begin position="449"/>
        <end position="703"/>
    </location>
</feature>
<dbReference type="SUPFAM" id="SSF52172">
    <property type="entry name" value="CheY-like"/>
    <property type="match status" value="1"/>
</dbReference>
<dbReference type="InterPro" id="IPR000700">
    <property type="entry name" value="PAS-assoc_C"/>
</dbReference>
<dbReference type="Gene3D" id="3.30.450.20">
    <property type="entry name" value="PAS domain"/>
    <property type="match status" value="2"/>
</dbReference>
<dbReference type="PROSITE" id="PS50883">
    <property type="entry name" value="EAL"/>
    <property type="match status" value="1"/>
</dbReference>
<protein>
    <recommendedName>
        <fullName evidence="10">EAL domain-containing protein</fullName>
    </recommendedName>
</protein>
<dbReference type="InterPro" id="IPR001610">
    <property type="entry name" value="PAC"/>
</dbReference>
<dbReference type="InterPro" id="IPR001789">
    <property type="entry name" value="Sig_transdc_resp-reg_receiver"/>
</dbReference>
<evidence type="ECO:0000259" key="5">
    <source>
        <dbReference type="PROSITE" id="PS50113"/>
    </source>
</evidence>
<feature type="modified residue" description="4-aspartylphosphate" evidence="1">
    <location>
        <position position="767"/>
    </location>
</feature>
<proteinExistence type="predicted"/>
<dbReference type="InterPro" id="IPR011006">
    <property type="entry name" value="CheY-like_superfamily"/>
</dbReference>
<dbReference type="PROSITE" id="PS50110">
    <property type="entry name" value="RESPONSE_REGULATORY"/>
    <property type="match status" value="1"/>
</dbReference>
<evidence type="ECO:0008006" key="10">
    <source>
        <dbReference type="Google" id="ProtNLM"/>
    </source>
</evidence>
<dbReference type="InterPro" id="IPR052155">
    <property type="entry name" value="Biofilm_reg_signaling"/>
</dbReference>
<dbReference type="Pfam" id="PF00563">
    <property type="entry name" value="EAL"/>
    <property type="match status" value="1"/>
</dbReference>
<dbReference type="InterPro" id="IPR029787">
    <property type="entry name" value="Nucleotide_cyclase"/>
</dbReference>
<dbReference type="SMART" id="SM00086">
    <property type="entry name" value="PAC"/>
    <property type="match status" value="2"/>
</dbReference>
<keyword evidence="2" id="KW-0175">Coiled coil</keyword>
<evidence type="ECO:0000313" key="9">
    <source>
        <dbReference type="Proteomes" id="UP001500279"/>
    </source>
</evidence>
<dbReference type="EMBL" id="BAAAEW010000020">
    <property type="protein sequence ID" value="GAA0754451.1"/>
    <property type="molecule type" value="Genomic_DNA"/>
</dbReference>
<dbReference type="InterPro" id="IPR000160">
    <property type="entry name" value="GGDEF_dom"/>
</dbReference>
<dbReference type="SMART" id="SM00267">
    <property type="entry name" value="GGDEF"/>
    <property type="match status" value="1"/>
</dbReference>
<accession>A0ABN1K4E4</accession>
<dbReference type="SMART" id="SM00091">
    <property type="entry name" value="PAS"/>
    <property type="match status" value="2"/>
</dbReference>
<dbReference type="SMART" id="SM00448">
    <property type="entry name" value="REC"/>
    <property type="match status" value="1"/>
</dbReference>
<evidence type="ECO:0000259" key="6">
    <source>
        <dbReference type="PROSITE" id="PS50883"/>
    </source>
</evidence>
<dbReference type="Pfam" id="PF00990">
    <property type="entry name" value="GGDEF"/>
    <property type="match status" value="1"/>
</dbReference>
<dbReference type="Gene3D" id="3.20.20.450">
    <property type="entry name" value="EAL domain"/>
    <property type="match status" value="1"/>
</dbReference>
<dbReference type="NCBIfam" id="TIGR00229">
    <property type="entry name" value="sensory_box"/>
    <property type="match status" value="1"/>
</dbReference>
<dbReference type="SUPFAM" id="SSF55073">
    <property type="entry name" value="Nucleotide cyclase"/>
    <property type="match status" value="1"/>
</dbReference>
<comment type="caution">
    <text evidence="8">The sequence shown here is derived from an EMBL/GenBank/DDBJ whole genome shotgun (WGS) entry which is preliminary data.</text>
</comment>
<dbReference type="Pfam" id="PF13426">
    <property type="entry name" value="PAS_9"/>
    <property type="match status" value="1"/>
</dbReference>
<reference evidence="8 9" key="1">
    <citation type="journal article" date="2019" name="Int. J. Syst. Evol. Microbiol.">
        <title>The Global Catalogue of Microorganisms (GCM) 10K type strain sequencing project: providing services to taxonomists for standard genome sequencing and annotation.</title>
        <authorList>
            <consortium name="The Broad Institute Genomics Platform"/>
            <consortium name="The Broad Institute Genome Sequencing Center for Infectious Disease"/>
            <person name="Wu L."/>
            <person name="Ma J."/>
        </authorList>
    </citation>
    <scope>NUCLEOTIDE SEQUENCE [LARGE SCALE GENOMIC DNA]</scope>
    <source>
        <strain evidence="8 9">JCM 15503</strain>
    </source>
</reference>
<feature type="domain" description="PAS" evidence="4">
    <location>
        <begin position="46"/>
        <end position="94"/>
    </location>
</feature>
<evidence type="ECO:0000256" key="1">
    <source>
        <dbReference type="PROSITE-ProRule" id="PRU00169"/>
    </source>
</evidence>
<dbReference type="InterPro" id="IPR035965">
    <property type="entry name" value="PAS-like_dom_sf"/>
</dbReference>
<dbReference type="PROSITE" id="PS50113">
    <property type="entry name" value="PAC"/>
    <property type="match status" value="1"/>
</dbReference>
<keyword evidence="9" id="KW-1185">Reference proteome</keyword>
<feature type="domain" description="GGDEF" evidence="7">
    <location>
        <begin position="307"/>
        <end position="442"/>
    </location>
</feature>
<dbReference type="SMART" id="SM00052">
    <property type="entry name" value="EAL"/>
    <property type="match status" value="1"/>
</dbReference>
<evidence type="ECO:0000313" key="8">
    <source>
        <dbReference type="EMBL" id="GAA0754451.1"/>
    </source>
</evidence>
<evidence type="ECO:0000259" key="4">
    <source>
        <dbReference type="PROSITE" id="PS50112"/>
    </source>
</evidence>
<dbReference type="PROSITE" id="PS50112">
    <property type="entry name" value="PAS"/>
    <property type="match status" value="1"/>
</dbReference>
<dbReference type="PANTHER" id="PTHR44757:SF2">
    <property type="entry name" value="BIOFILM ARCHITECTURE MAINTENANCE PROTEIN MBAA"/>
    <property type="match status" value="1"/>
</dbReference>